<dbReference type="AlphaFoldDB" id="A0A2G5HTV4"/>
<name>A0A2G5HTV4_CERBT</name>
<accession>A0A2G5HTV4</accession>
<organism evidence="1 2">
    <name type="scientific">Cercospora beticola</name>
    <name type="common">Sugarbeet leaf spot fungus</name>
    <dbReference type="NCBI Taxonomy" id="122368"/>
    <lineage>
        <taxon>Eukaryota</taxon>
        <taxon>Fungi</taxon>
        <taxon>Dikarya</taxon>
        <taxon>Ascomycota</taxon>
        <taxon>Pezizomycotina</taxon>
        <taxon>Dothideomycetes</taxon>
        <taxon>Dothideomycetidae</taxon>
        <taxon>Mycosphaerellales</taxon>
        <taxon>Mycosphaerellaceae</taxon>
        <taxon>Cercospora</taxon>
    </lineage>
</organism>
<sequence>MTTNNPGLTMNDFGPTWTKDQHKQRALLYRVDLRYTSGGSYTTTTRDLGMRSTAVLQRSISPIPGLHCFLFFFPSLQQHLRGRLPSSKRVPKSEKSLNLVTLWAQFQALQRGVGSGLKAQCFWGQLLDRLGGESRCYSRDAPIGRFTNLEERMHMRQRTKSFHGRA</sequence>
<proteinExistence type="predicted"/>
<gene>
    <name evidence="1" type="ORF">CB0940_10259</name>
</gene>
<protein>
    <submittedName>
        <fullName evidence="1">Uncharacterized protein</fullName>
    </submittedName>
</protein>
<reference evidence="1 2" key="1">
    <citation type="submission" date="2015-10" db="EMBL/GenBank/DDBJ databases">
        <title>The cercosporin biosynthetic gene cluster was horizontally transferred to several fungal lineages and shown to be expanded in Cercospora beticola based on microsynteny with recipient genomes.</title>
        <authorList>
            <person name="De Jonge R."/>
            <person name="Ebert M.K."/>
            <person name="Suttle J.C."/>
            <person name="Jurick Ii W.M."/>
            <person name="Secor G.A."/>
            <person name="Thomma B.P."/>
            <person name="Van De Peer Y."/>
            <person name="Bolton M.D."/>
        </authorList>
    </citation>
    <scope>NUCLEOTIDE SEQUENCE [LARGE SCALE GENOMIC DNA]</scope>
    <source>
        <strain evidence="1 2">09-40</strain>
    </source>
</reference>
<evidence type="ECO:0000313" key="2">
    <source>
        <dbReference type="Proteomes" id="UP000230605"/>
    </source>
</evidence>
<comment type="caution">
    <text evidence="1">The sequence shown here is derived from an EMBL/GenBank/DDBJ whole genome shotgun (WGS) entry which is preliminary data.</text>
</comment>
<dbReference type="Proteomes" id="UP000230605">
    <property type="component" value="Chromosome 8"/>
</dbReference>
<dbReference type="EMBL" id="LKMD01000103">
    <property type="protein sequence ID" value="PIA95958.1"/>
    <property type="molecule type" value="Genomic_DNA"/>
</dbReference>
<evidence type="ECO:0000313" key="1">
    <source>
        <dbReference type="EMBL" id="PIA95958.1"/>
    </source>
</evidence>